<sequence>MRSELCNHLRCIWDQLIKSHLEMKAILIIALALVASACAYDVEDIPEFMRERLDKYVELQEKWKLKWLEMNTEERETFEKVIYDRLSHIPDNVKLRIHGRIAGMDPEDRIKLRDYLYQRFPELKVLVQAKEDDVEEIDAIIENLPQVLREKISDFIAIRFAPATAYENVDDADFIDFPEIPELVDIPAQGDGTPYSIDNVEEEVRTQVDSFLLRREDWRRRWENLPEEKREAFEKYIKVKMDKAEE</sequence>
<gene>
    <name evidence="1" type="ORF">CHIRRI_LOCUS887</name>
</gene>
<protein>
    <submittedName>
        <fullName evidence="1">Uncharacterized protein</fullName>
    </submittedName>
</protein>
<organism evidence="1 2">
    <name type="scientific">Chironomus riparius</name>
    <dbReference type="NCBI Taxonomy" id="315576"/>
    <lineage>
        <taxon>Eukaryota</taxon>
        <taxon>Metazoa</taxon>
        <taxon>Ecdysozoa</taxon>
        <taxon>Arthropoda</taxon>
        <taxon>Hexapoda</taxon>
        <taxon>Insecta</taxon>
        <taxon>Pterygota</taxon>
        <taxon>Neoptera</taxon>
        <taxon>Endopterygota</taxon>
        <taxon>Diptera</taxon>
        <taxon>Nematocera</taxon>
        <taxon>Chironomoidea</taxon>
        <taxon>Chironomidae</taxon>
        <taxon>Chironominae</taxon>
        <taxon>Chironomus</taxon>
    </lineage>
</organism>
<keyword evidence="2" id="KW-1185">Reference proteome</keyword>
<dbReference type="AlphaFoldDB" id="A0A9N9RJC4"/>
<dbReference type="OrthoDB" id="7790488at2759"/>
<evidence type="ECO:0000313" key="1">
    <source>
        <dbReference type="EMBL" id="CAG9797901.1"/>
    </source>
</evidence>
<evidence type="ECO:0000313" key="2">
    <source>
        <dbReference type="Proteomes" id="UP001153620"/>
    </source>
</evidence>
<dbReference type="EMBL" id="OU895877">
    <property type="protein sequence ID" value="CAG9797901.1"/>
    <property type="molecule type" value="Genomic_DNA"/>
</dbReference>
<proteinExistence type="predicted"/>
<name>A0A9N9RJC4_9DIPT</name>
<reference evidence="1" key="1">
    <citation type="submission" date="2022-01" db="EMBL/GenBank/DDBJ databases">
        <authorList>
            <person name="King R."/>
        </authorList>
    </citation>
    <scope>NUCLEOTIDE SEQUENCE</scope>
</reference>
<accession>A0A9N9RJC4</accession>
<reference evidence="1" key="2">
    <citation type="submission" date="2022-10" db="EMBL/GenBank/DDBJ databases">
        <authorList>
            <consortium name="ENA_rothamsted_submissions"/>
            <consortium name="culmorum"/>
            <person name="King R."/>
        </authorList>
    </citation>
    <scope>NUCLEOTIDE SEQUENCE</scope>
</reference>
<dbReference type="Proteomes" id="UP001153620">
    <property type="component" value="Chromosome 1"/>
</dbReference>